<gene>
    <name evidence="1" type="ORF">NIES3787_41180</name>
</gene>
<dbReference type="AlphaFoldDB" id="A0A6H9GEN3"/>
<evidence type="ECO:0000313" key="2">
    <source>
        <dbReference type="Proteomes" id="UP000438874"/>
    </source>
</evidence>
<accession>A0A6H9GEN3</accession>
<organism evidence="1 2">
    <name type="scientific">Microcystis aeruginosa NIES-3787</name>
    <dbReference type="NCBI Taxonomy" id="2517782"/>
    <lineage>
        <taxon>Bacteria</taxon>
        <taxon>Bacillati</taxon>
        <taxon>Cyanobacteriota</taxon>
        <taxon>Cyanophyceae</taxon>
        <taxon>Oscillatoriophycideae</taxon>
        <taxon>Chroococcales</taxon>
        <taxon>Microcystaceae</taxon>
        <taxon>Microcystis</taxon>
    </lineage>
</organism>
<protein>
    <submittedName>
        <fullName evidence="1">Uncharacterized protein</fullName>
    </submittedName>
</protein>
<dbReference type="EMBL" id="BJCH01000127">
    <property type="protein sequence ID" value="GCL48399.1"/>
    <property type="molecule type" value="Genomic_DNA"/>
</dbReference>
<proteinExistence type="predicted"/>
<dbReference type="Proteomes" id="UP000438874">
    <property type="component" value="Unassembled WGS sequence"/>
</dbReference>
<reference evidence="1 2" key="1">
    <citation type="submission" date="2019-02" db="EMBL/GenBank/DDBJ databases">
        <title>Draft genome sequence of Arthrospira platensis NIES-3787.</title>
        <authorList>
            <person name="Yamaguchi H."/>
            <person name="Suzuki S."/>
            <person name="Kawachi M."/>
        </authorList>
    </citation>
    <scope>NUCLEOTIDE SEQUENCE [LARGE SCALE GENOMIC DNA]</scope>
    <source>
        <strain evidence="1 2">NIES-3787</strain>
    </source>
</reference>
<name>A0A6H9GEN3_MICAE</name>
<comment type="caution">
    <text evidence="1">The sequence shown here is derived from an EMBL/GenBank/DDBJ whole genome shotgun (WGS) entry which is preliminary data.</text>
</comment>
<evidence type="ECO:0000313" key="1">
    <source>
        <dbReference type="EMBL" id="GCL48399.1"/>
    </source>
</evidence>
<sequence length="125" mass="13466">MVAKPPLVPHYYNEGSTRYILSLPDVYASEGSTIASALGLTKAPDNFEPDEDDVGLSVSEGLRTAKLVRLRISYRDTAGGRTVTKSSRIVCPASKVNTAIAAIKTKTYKGKNITGAGVPRRRRLT</sequence>